<evidence type="ECO:0000256" key="1">
    <source>
        <dbReference type="ARBA" id="ARBA00022603"/>
    </source>
</evidence>
<keyword evidence="3 5" id="KW-0949">S-adenosyl-L-methionine</keyword>
<organism evidence="6 7">
    <name type="scientific">Candidatus Buchananbacteria bacterium RBG_13_39_9</name>
    <dbReference type="NCBI Taxonomy" id="1797531"/>
    <lineage>
        <taxon>Bacteria</taxon>
        <taxon>Candidatus Buchananiibacteriota</taxon>
    </lineage>
</organism>
<dbReference type="PANTHER" id="PTHR33603:SF1">
    <property type="entry name" value="RIBOSOMAL RNA LARGE SUBUNIT METHYLTRANSFERASE H"/>
    <property type="match status" value="1"/>
</dbReference>
<proteinExistence type="inferred from homology"/>
<evidence type="ECO:0000256" key="2">
    <source>
        <dbReference type="ARBA" id="ARBA00022679"/>
    </source>
</evidence>
<evidence type="ECO:0000256" key="3">
    <source>
        <dbReference type="ARBA" id="ARBA00022691"/>
    </source>
</evidence>
<comment type="caution">
    <text evidence="6">The sequence shown here is derived from an EMBL/GenBank/DDBJ whole genome shotgun (WGS) entry which is preliminary data.</text>
</comment>
<feature type="binding site" evidence="5">
    <location>
        <position position="72"/>
    </location>
    <ligand>
        <name>S-adenosyl-L-methionine</name>
        <dbReference type="ChEBI" id="CHEBI:59789"/>
    </ligand>
</feature>
<comment type="similarity">
    <text evidence="4 5">Belongs to the RNA methyltransferase RlmH family.</text>
</comment>
<keyword evidence="2 5" id="KW-0808">Transferase</keyword>
<comment type="subcellular location">
    <subcellularLocation>
        <location evidence="5">Cytoplasm</location>
    </subcellularLocation>
</comment>
<dbReference type="PANTHER" id="PTHR33603">
    <property type="entry name" value="METHYLTRANSFERASE"/>
    <property type="match status" value="1"/>
</dbReference>
<comment type="catalytic activity">
    <reaction evidence="5">
        <text>pseudouridine(1915) in 23S rRNA + S-adenosyl-L-methionine = N(3)-methylpseudouridine(1915) in 23S rRNA + S-adenosyl-L-homocysteine + H(+)</text>
        <dbReference type="Rhea" id="RHEA:42752"/>
        <dbReference type="Rhea" id="RHEA-COMP:10221"/>
        <dbReference type="Rhea" id="RHEA-COMP:10222"/>
        <dbReference type="ChEBI" id="CHEBI:15378"/>
        <dbReference type="ChEBI" id="CHEBI:57856"/>
        <dbReference type="ChEBI" id="CHEBI:59789"/>
        <dbReference type="ChEBI" id="CHEBI:65314"/>
        <dbReference type="ChEBI" id="CHEBI:74486"/>
        <dbReference type="EC" id="2.1.1.177"/>
    </reaction>
</comment>
<gene>
    <name evidence="5" type="primary">rlmH</name>
    <name evidence="6" type="ORF">A2Y67_01120</name>
</gene>
<reference evidence="6 7" key="1">
    <citation type="journal article" date="2016" name="Nat. Commun.">
        <title>Thousands of microbial genomes shed light on interconnected biogeochemical processes in an aquifer system.</title>
        <authorList>
            <person name="Anantharaman K."/>
            <person name="Brown C.T."/>
            <person name="Hug L.A."/>
            <person name="Sharon I."/>
            <person name="Castelle C.J."/>
            <person name="Probst A.J."/>
            <person name="Thomas B.C."/>
            <person name="Singh A."/>
            <person name="Wilkins M.J."/>
            <person name="Karaoz U."/>
            <person name="Brodie E.L."/>
            <person name="Williams K.H."/>
            <person name="Hubbard S.S."/>
            <person name="Banfield J.F."/>
        </authorList>
    </citation>
    <scope>NUCLEOTIDE SEQUENCE [LARGE SCALE GENOMIC DNA]</scope>
</reference>
<comment type="subunit">
    <text evidence="5">Homodimer.</text>
</comment>
<feature type="binding site" evidence="5">
    <location>
        <position position="104"/>
    </location>
    <ligand>
        <name>S-adenosyl-L-methionine</name>
        <dbReference type="ChEBI" id="CHEBI:59789"/>
    </ligand>
</feature>
<evidence type="ECO:0000256" key="4">
    <source>
        <dbReference type="ARBA" id="ARBA00038303"/>
    </source>
</evidence>
<dbReference type="InterPro" id="IPR029028">
    <property type="entry name" value="Alpha/beta_knot_MTases"/>
</dbReference>
<dbReference type="InterPro" id="IPR003742">
    <property type="entry name" value="RlmH-like"/>
</dbReference>
<dbReference type="PIRSF" id="PIRSF004505">
    <property type="entry name" value="MT_bac"/>
    <property type="match status" value="1"/>
</dbReference>
<keyword evidence="5" id="KW-0698">rRNA processing</keyword>
<name>A0A1G1XPJ1_9BACT</name>
<dbReference type="AlphaFoldDB" id="A0A1G1XPJ1"/>
<accession>A0A1G1XPJ1</accession>
<dbReference type="CDD" id="cd18081">
    <property type="entry name" value="RlmH-like"/>
    <property type="match status" value="1"/>
</dbReference>
<evidence type="ECO:0000256" key="5">
    <source>
        <dbReference type="HAMAP-Rule" id="MF_00658"/>
    </source>
</evidence>
<dbReference type="EC" id="2.1.1.177" evidence="5"/>
<dbReference type="GO" id="GO:0005737">
    <property type="term" value="C:cytoplasm"/>
    <property type="evidence" value="ECO:0007669"/>
    <property type="project" value="UniProtKB-SubCell"/>
</dbReference>
<protein>
    <recommendedName>
        <fullName evidence="5">Ribosomal RNA large subunit methyltransferase H</fullName>
        <ecNumber evidence="5">2.1.1.177</ecNumber>
    </recommendedName>
    <alternativeName>
        <fullName evidence="5">23S rRNA (pseudouridine1915-N3)-methyltransferase</fullName>
    </alternativeName>
    <alternativeName>
        <fullName evidence="5">23S rRNA m3Psi1915 methyltransferase</fullName>
    </alternativeName>
    <alternativeName>
        <fullName evidence="5">rRNA (pseudouridine-N3-)-methyltransferase RlmH</fullName>
    </alternativeName>
</protein>
<sequence length="155" mass="17925">MRVKIITISKTKSEYSEAEAEFLKRLTKYALVEILNLKEELITKNRSIDEIMEKEGERILKNLDKDYYNIALHVMGKEITSVELSNLIKEIRDFKSGKICFIIGGPLGLSKEVLTIVDLALSMSKMTFTHQLIRLLLLEQIYRGFEIINNTGYHK</sequence>
<dbReference type="InterPro" id="IPR029026">
    <property type="entry name" value="tRNA_m1G_MTases_N"/>
</dbReference>
<dbReference type="GO" id="GO:0070038">
    <property type="term" value="F:rRNA (pseudouridine-N3-)-methyltransferase activity"/>
    <property type="evidence" value="ECO:0007669"/>
    <property type="project" value="UniProtKB-UniRule"/>
</dbReference>
<evidence type="ECO:0000313" key="6">
    <source>
        <dbReference type="EMBL" id="OGY41978.1"/>
    </source>
</evidence>
<feature type="binding site" evidence="5">
    <location>
        <begin position="123"/>
        <end position="128"/>
    </location>
    <ligand>
        <name>S-adenosyl-L-methionine</name>
        <dbReference type="ChEBI" id="CHEBI:59789"/>
    </ligand>
</feature>
<comment type="function">
    <text evidence="5">Specifically methylates the pseudouridine at position 1915 (m3Psi1915) in 23S rRNA.</text>
</comment>
<dbReference type="Gene3D" id="3.40.1280.10">
    <property type="match status" value="1"/>
</dbReference>
<dbReference type="Proteomes" id="UP000176260">
    <property type="component" value="Unassembled WGS sequence"/>
</dbReference>
<keyword evidence="1 5" id="KW-0489">Methyltransferase</keyword>
<dbReference type="EMBL" id="MHIA01000020">
    <property type="protein sequence ID" value="OGY41978.1"/>
    <property type="molecule type" value="Genomic_DNA"/>
</dbReference>
<dbReference type="HAMAP" id="MF_00658">
    <property type="entry name" value="23SrRNA_methyltr_H"/>
    <property type="match status" value="1"/>
</dbReference>
<dbReference type="SUPFAM" id="SSF75217">
    <property type="entry name" value="alpha/beta knot"/>
    <property type="match status" value="1"/>
</dbReference>
<dbReference type="Pfam" id="PF02590">
    <property type="entry name" value="SPOUT_MTase"/>
    <property type="match status" value="1"/>
</dbReference>
<keyword evidence="5" id="KW-0963">Cytoplasm</keyword>
<evidence type="ECO:0000313" key="7">
    <source>
        <dbReference type="Proteomes" id="UP000176260"/>
    </source>
</evidence>